<evidence type="ECO:0000313" key="2">
    <source>
        <dbReference type="EMBL" id="HDR50397.1"/>
    </source>
</evidence>
<dbReference type="AlphaFoldDB" id="A0A831LFR3"/>
<dbReference type="Proteomes" id="UP000886047">
    <property type="component" value="Unassembled WGS sequence"/>
</dbReference>
<sequence>MEHSEIVFSSMHLVLFFVLEVTAWFFTTGGKVAFLILLGLSGLVIYQTQNRFAKKNQLTDTEDIVSENDSVEKILQKCKEQLIHFLNKTCAIYSSGVERFTHEDLSGLKSVLHEKNKLGKKVEKSKENIFTIATRFESELPYGHYFIELKDSQARMIHSLSLILHPLFEHLSNHHKPFIKAQVEDLNKLENGIKNIFDLLSKSLNNSQVSKDKNLTGFQNNIYEQLNSMEVDQIKRIKSNQVNTRNSILFLNVLSETRNLLYHASALHNSYIKLVTDSKNKKLTQL</sequence>
<gene>
    <name evidence="2" type="ORF">ENN90_02085</name>
</gene>
<keyword evidence="1" id="KW-0472">Membrane</keyword>
<proteinExistence type="predicted"/>
<feature type="transmembrane region" description="Helical" evidence="1">
    <location>
        <begin position="32"/>
        <end position="48"/>
    </location>
</feature>
<comment type="caution">
    <text evidence="2">The sequence shown here is derived from an EMBL/GenBank/DDBJ whole genome shotgun (WGS) entry which is preliminary data.</text>
</comment>
<accession>A0A831LFR3</accession>
<dbReference type="EMBL" id="DSDK01000119">
    <property type="protein sequence ID" value="HDR50397.1"/>
    <property type="molecule type" value="Genomic_DNA"/>
</dbReference>
<keyword evidence="1" id="KW-1133">Transmembrane helix</keyword>
<reference evidence="2" key="1">
    <citation type="journal article" date="2020" name="mSystems">
        <title>Genome- and Community-Level Interaction Insights into Carbon Utilization and Element Cycling Functions of Hydrothermarchaeota in Hydrothermal Sediment.</title>
        <authorList>
            <person name="Zhou Z."/>
            <person name="Liu Y."/>
            <person name="Xu W."/>
            <person name="Pan J."/>
            <person name="Luo Z.H."/>
            <person name="Li M."/>
        </authorList>
    </citation>
    <scope>NUCLEOTIDE SEQUENCE [LARGE SCALE GENOMIC DNA]</scope>
    <source>
        <strain evidence="2">SpSt-1217</strain>
    </source>
</reference>
<evidence type="ECO:0000256" key="1">
    <source>
        <dbReference type="SAM" id="Phobius"/>
    </source>
</evidence>
<protein>
    <submittedName>
        <fullName evidence="2">Uncharacterized protein</fullName>
    </submittedName>
</protein>
<name>A0A831LFR3_9BACT</name>
<organism evidence="2">
    <name type="scientific">Mariniphaga anaerophila</name>
    <dbReference type="NCBI Taxonomy" id="1484053"/>
    <lineage>
        <taxon>Bacteria</taxon>
        <taxon>Pseudomonadati</taxon>
        <taxon>Bacteroidota</taxon>
        <taxon>Bacteroidia</taxon>
        <taxon>Marinilabiliales</taxon>
        <taxon>Prolixibacteraceae</taxon>
        <taxon>Mariniphaga</taxon>
    </lineage>
</organism>
<keyword evidence="1" id="KW-0812">Transmembrane</keyword>